<name>A0A6L6Q749_9BURK</name>
<keyword evidence="1" id="KW-1133">Transmembrane helix</keyword>
<dbReference type="Proteomes" id="UP000484015">
    <property type="component" value="Unassembled WGS sequence"/>
</dbReference>
<feature type="transmembrane region" description="Helical" evidence="1">
    <location>
        <begin position="6"/>
        <end position="21"/>
    </location>
</feature>
<dbReference type="InterPro" id="IPR058247">
    <property type="entry name" value="DUF1453"/>
</dbReference>
<dbReference type="AlphaFoldDB" id="A0A6L6Q749"/>
<dbReference type="RefSeq" id="WP_155441422.1">
    <property type="nucleotide sequence ID" value="NZ_WNLA01000020.1"/>
</dbReference>
<dbReference type="OrthoDB" id="8703297at2"/>
<keyword evidence="1" id="KW-0472">Membrane</keyword>
<gene>
    <name evidence="2" type="ORF">GM668_23625</name>
</gene>
<feature type="transmembrane region" description="Helical" evidence="1">
    <location>
        <begin position="59"/>
        <end position="80"/>
    </location>
</feature>
<proteinExistence type="predicted"/>
<dbReference type="EMBL" id="WNLA01000020">
    <property type="protein sequence ID" value="MTW05068.1"/>
    <property type="molecule type" value="Genomic_DNA"/>
</dbReference>
<accession>A0A6L6Q749</accession>
<feature type="transmembrane region" description="Helical" evidence="1">
    <location>
        <begin position="33"/>
        <end position="53"/>
    </location>
</feature>
<dbReference type="Pfam" id="PF07301">
    <property type="entry name" value="DUF1453"/>
    <property type="match status" value="1"/>
</dbReference>
<evidence type="ECO:0000313" key="2">
    <source>
        <dbReference type="EMBL" id="MTW05068.1"/>
    </source>
</evidence>
<organism evidence="2 3">
    <name type="scientific">Pseudoduganella ginsengisoli</name>
    <dbReference type="NCBI Taxonomy" id="1462440"/>
    <lineage>
        <taxon>Bacteria</taxon>
        <taxon>Pseudomonadati</taxon>
        <taxon>Pseudomonadota</taxon>
        <taxon>Betaproteobacteria</taxon>
        <taxon>Burkholderiales</taxon>
        <taxon>Oxalobacteraceae</taxon>
        <taxon>Telluria group</taxon>
        <taxon>Pseudoduganella</taxon>
    </lineage>
</organism>
<evidence type="ECO:0000313" key="3">
    <source>
        <dbReference type="Proteomes" id="UP000484015"/>
    </source>
</evidence>
<evidence type="ECO:0008006" key="4">
    <source>
        <dbReference type="Google" id="ProtNLM"/>
    </source>
</evidence>
<protein>
    <recommendedName>
        <fullName evidence="4">DUF1453 domain-containing protein</fullName>
    </recommendedName>
</protein>
<feature type="transmembrane region" description="Helical" evidence="1">
    <location>
        <begin position="137"/>
        <end position="158"/>
    </location>
</feature>
<sequence length="176" mass="19821">MDITTLALLMLIPLLMWRIYARVKQMLARQQSLIWRHWMSAVFFPLFLAWMALTMADNILAVSCLGAGALAGAWAGHFSLKGTRFEWYGPRVYFTPNMRIALVVFLLFAGRIVYRGVEIYLGNHMSAQELMSQKDFVQSAGTVLPLGLMLGYCASFSIGMIRWRKAHPADTGPDLA</sequence>
<feature type="transmembrane region" description="Helical" evidence="1">
    <location>
        <begin position="100"/>
        <end position="117"/>
    </location>
</feature>
<evidence type="ECO:0000256" key="1">
    <source>
        <dbReference type="SAM" id="Phobius"/>
    </source>
</evidence>
<keyword evidence="3" id="KW-1185">Reference proteome</keyword>
<keyword evidence="1" id="KW-0812">Transmembrane</keyword>
<comment type="caution">
    <text evidence="2">The sequence shown here is derived from an EMBL/GenBank/DDBJ whole genome shotgun (WGS) entry which is preliminary data.</text>
</comment>
<reference evidence="2 3" key="1">
    <citation type="submission" date="2019-11" db="EMBL/GenBank/DDBJ databases">
        <title>Type strains purchased from KCTC, JCM and DSMZ.</title>
        <authorList>
            <person name="Lu H."/>
        </authorList>
    </citation>
    <scope>NUCLEOTIDE SEQUENCE [LARGE SCALE GENOMIC DNA]</scope>
    <source>
        <strain evidence="2 3">KCTC 42409</strain>
    </source>
</reference>